<comment type="caution">
    <text evidence="3">The sequence shown here is derived from an EMBL/GenBank/DDBJ whole genome shotgun (WGS) entry which is preliminary data.</text>
</comment>
<dbReference type="EMBL" id="JAACFV010000116">
    <property type="protein sequence ID" value="KAF7505179.1"/>
    <property type="molecule type" value="Genomic_DNA"/>
</dbReference>
<feature type="domain" description="Heterokaryon incompatibility" evidence="2">
    <location>
        <begin position="183"/>
        <end position="339"/>
    </location>
</feature>
<protein>
    <recommendedName>
        <fullName evidence="2">Heterokaryon incompatibility domain-containing protein</fullName>
    </recommendedName>
</protein>
<evidence type="ECO:0000256" key="1">
    <source>
        <dbReference type="SAM" id="MobiDB-lite"/>
    </source>
</evidence>
<dbReference type="Proteomes" id="UP000606974">
    <property type="component" value="Unassembled WGS sequence"/>
</dbReference>
<proteinExistence type="predicted"/>
<keyword evidence="4" id="KW-1185">Reference proteome</keyword>
<evidence type="ECO:0000313" key="4">
    <source>
        <dbReference type="Proteomes" id="UP000606974"/>
    </source>
</evidence>
<reference evidence="3" key="1">
    <citation type="submission" date="2020-02" db="EMBL/GenBank/DDBJ databases">
        <authorList>
            <person name="Palmer J.M."/>
        </authorList>
    </citation>
    <scope>NUCLEOTIDE SEQUENCE</scope>
    <source>
        <strain evidence="3">EPUS1.4</strain>
        <tissue evidence="3">Thallus</tissue>
    </source>
</reference>
<gene>
    <name evidence="3" type="ORF">GJ744_001169</name>
</gene>
<dbReference type="PANTHER" id="PTHR33112:SF9">
    <property type="entry name" value="HETEROKARYON INCOMPATIBILITY DOMAIN-CONTAINING PROTEIN"/>
    <property type="match status" value="1"/>
</dbReference>
<evidence type="ECO:0000313" key="3">
    <source>
        <dbReference type="EMBL" id="KAF7505179.1"/>
    </source>
</evidence>
<dbReference type="Pfam" id="PF06985">
    <property type="entry name" value="HET"/>
    <property type="match status" value="1"/>
</dbReference>
<dbReference type="AlphaFoldDB" id="A0A8H7DZN3"/>
<name>A0A8H7DZN3_9EURO</name>
<dbReference type="PANTHER" id="PTHR33112">
    <property type="entry name" value="DOMAIN PROTEIN, PUTATIVE-RELATED"/>
    <property type="match status" value="1"/>
</dbReference>
<feature type="region of interest" description="Disordered" evidence="1">
    <location>
        <begin position="391"/>
        <end position="412"/>
    </location>
</feature>
<dbReference type="OrthoDB" id="5125733at2759"/>
<evidence type="ECO:0000259" key="2">
    <source>
        <dbReference type="Pfam" id="PF06985"/>
    </source>
</evidence>
<accession>A0A8H7DZN3</accession>
<organism evidence="3 4">
    <name type="scientific">Endocarpon pusillum</name>
    <dbReference type="NCBI Taxonomy" id="364733"/>
    <lineage>
        <taxon>Eukaryota</taxon>
        <taxon>Fungi</taxon>
        <taxon>Dikarya</taxon>
        <taxon>Ascomycota</taxon>
        <taxon>Pezizomycotina</taxon>
        <taxon>Eurotiomycetes</taxon>
        <taxon>Chaetothyriomycetidae</taxon>
        <taxon>Verrucariales</taxon>
        <taxon>Verrucariaceae</taxon>
        <taxon>Endocarpon</taxon>
    </lineage>
</organism>
<sequence>MSITEVSLPTIVLPDEWNNAELKASFGICDNCGWDGVDRILTEHLDCFPKQGTDCVCCNVTATVLTAFEHAYDHLRPEERQEARLDTSQYELFTTIEIDGVETPRAIPKRPGADRIEYNSTGSLESLAWAQDQISTCVKSHDKCREFQALGHFLPTRLLHINPNDLGDLVLKESKEIPIESLYVALSYCWGSVTPQCWTTASTVHLREKRIPWSTLPKTFQDAVTFTRSIGIDYVWIDSVCIIQGDKEDWQREAGKMYEVYKNAYVTLAALWGTNSESGLFLKGSDWSAKLIAEVQLRDHKWPLYVKRIHPNFWDWTAIKAYPHNPDPPLFKRAWAYQERLVSPRVLLFAESELFLMCFRNVCCECGIAASAITESPYKHSKRNFIEFVTSRGESSSDEGRTGTSGPRRSPDLGWRELVENFTELDLTYESDRLPAIGGLARHFQEVRPNEAYLAGLWSGSLYGDLLWMAPTLQQTQLKYFQMERLKDRVGSEKTPSWSWAYVHSPIQFASRVLMQSPGIRSSDIEGIAEVVEANCRYKDGNIGGVLEACSLVLKGRLYSCWALRTRRREKLSPYRWPTGLWGPSYSPAWDRPFIVRGLRLQQRVYLLEIAHLSSGSRGMRGYMVLKRRDTRNCFSRVGFLGCSLHRDFQRFGKTTICTIV</sequence>
<dbReference type="InterPro" id="IPR010730">
    <property type="entry name" value="HET"/>
</dbReference>